<proteinExistence type="predicted"/>
<reference evidence="2" key="1">
    <citation type="journal article" date="2019" name="Int. J. Syst. Evol. Microbiol.">
        <title>The Global Catalogue of Microorganisms (GCM) 10K type strain sequencing project: providing services to taxonomists for standard genome sequencing and annotation.</title>
        <authorList>
            <consortium name="The Broad Institute Genomics Platform"/>
            <consortium name="The Broad Institute Genome Sequencing Center for Infectious Disease"/>
            <person name="Wu L."/>
            <person name="Ma J."/>
        </authorList>
    </citation>
    <scope>NUCLEOTIDE SEQUENCE [LARGE SCALE GENOMIC DNA]</scope>
    <source>
        <strain evidence="2">JCM 4147</strain>
    </source>
</reference>
<organism evidence="1 2">
    <name type="scientific">Streptomyces pulveraceus</name>
    <dbReference type="NCBI Taxonomy" id="68258"/>
    <lineage>
        <taxon>Bacteria</taxon>
        <taxon>Bacillati</taxon>
        <taxon>Actinomycetota</taxon>
        <taxon>Actinomycetes</taxon>
        <taxon>Kitasatosporales</taxon>
        <taxon>Streptomycetaceae</taxon>
        <taxon>Streptomyces</taxon>
    </lineage>
</organism>
<keyword evidence="2" id="KW-1185">Reference proteome</keyword>
<dbReference type="RefSeq" id="WP_344516497.1">
    <property type="nucleotide sequence ID" value="NZ_BAAATU010000040.1"/>
</dbReference>
<dbReference type="InterPro" id="IPR011989">
    <property type="entry name" value="ARM-like"/>
</dbReference>
<comment type="caution">
    <text evidence="1">The sequence shown here is derived from an EMBL/GenBank/DDBJ whole genome shotgun (WGS) entry which is preliminary data.</text>
</comment>
<name>A0ABW1GWY5_9ACTN</name>
<dbReference type="SUPFAM" id="SSF48371">
    <property type="entry name" value="ARM repeat"/>
    <property type="match status" value="1"/>
</dbReference>
<evidence type="ECO:0000313" key="2">
    <source>
        <dbReference type="Proteomes" id="UP001596200"/>
    </source>
</evidence>
<dbReference type="InterPro" id="IPR016024">
    <property type="entry name" value="ARM-type_fold"/>
</dbReference>
<dbReference type="Gene3D" id="1.25.10.10">
    <property type="entry name" value="Leucine-rich Repeat Variant"/>
    <property type="match status" value="1"/>
</dbReference>
<dbReference type="EMBL" id="JBHSPU010000038">
    <property type="protein sequence ID" value="MFC5918326.1"/>
    <property type="molecule type" value="Genomic_DNA"/>
</dbReference>
<dbReference type="Proteomes" id="UP001596200">
    <property type="component" value="Unassembled WGS sequence"/>
</dbReference>
<sequence>MTSSLPRTDTPHRDEPPLSQKLLRETDWASLGTPSGTGEALPAALERLLATDPGVRATAVREALGAVTHQNTLYAATVPVALYVAAILDHPATATGWFDQSGERAPHYATRVALLNWLSDTAHDADDETVTIAERVCGDTFLDECPEIRAFRDLRPTIYSAVRQHLGHDNAEVHDAALLAAIPLSEHPALAPHRDELVGHARRLLATNTDRHTRNRVLDALHAWGHNTRGLENADDIAARDPRVRQVAAPGSWTGGGRSEAPPF</sequence>
<evidence type="ECO:0000313" key="1">
    <source>
        <dbReference type="EMBL" id="MFC5918326.1"/>
    </source>
</evidence>
<protein>
    <submittedName>
        <fullName evidence="1">Uncharacterized protein</fullName>
    </submittedName>
</protein>
<gene>
    <name evidence="1" type="ORF">ACFP1B_33585</name>
</gene>
<accession>A0ABW1GWY5</accession>